<evidence type="ECO:0000313" key="7">
    <source>
        <dbReference type="EMBL" id="GAA2228195.1"/>
    </source>
</evidence>
<organism evidence="7 8">
    <name type="scientific">Streptomyces indiaensis</name>
    <dbReference type="NCBI Taxonomy" id="284033"/>
    <lineage>
        <taxon>Bacteria</taxon>
        <taxon>Bacillati</taxon>
        <taxon>Actinomycetota</taxon>
        <taxon>Actinomycetes</taxon>
        <taxon>Kitasatosporales</taxon>
        <taxon>Streptomycetaceae</taxon>
        <taxon>Streptomyces</taxon>
    </lineage>
</organism>
<dbReference type="Gene3D" id="3.40.390.10">
    <property type="entry name" value="Collagenase (Catalytic Domain)"/>
    <property type="match status" value="1"/>
</dbReference>
<dbReference type="Pfam" id="PF00413">
    <property type="entry name" value="Peptidase_M10"/>
    <property type="match status" value="1"/>
</dbReference>
<keyword evidence="1" id="KW-0645">Protease</keyword>
<keyword evidence="4" id="KW-0862">Zinc</keyword>
<evidence type="ECO:0000256" key="2">
    <source>
        <dbReference type="ARBA" id="ARBA00022723"/>
    </source>
</evidence>
<keyword evidence="3" id="KW-0378">Hydrolase</keyword>
<evidence type="ECO:0000256" key="5">
    <source>
        <dbReference type="SAM" id="SignalP"/>
    </source>
</evidence>
<keyword evidence="5" id="KW-0732">Signal</keyword>
<name>A0ABN3DDP7_9ACTN</name>
<evidence type="ECO:0000313" key="8">
    <source>
        <dbReference type="Proteomes" id="UP001501474"/>
    </source>
</evidence>
<evidence type="ECO:0000256" key="4">
    <source>
        <dbReference type="ARBA" id="ARBA00022833"/>
    </source>
</evidence>
<evidence type="ECO:0000259" key="6">
    <source>
        <dbReference type="Pfam" id="PF00413"/>
    </source>
</evidence>
<keyword evidence="8" id="KW-1185">Reference proteome</keyword>
<accession>A0ABN3DDP7</accession>
<protein>
    <recommendedName>
        <fullName evidence="6">Peptidase M10 metallopeptidase domain-containing protein</fullName>
    </recommendedName>
</protein>
<feature type="domain" description="Peptidase M10 metallopeptidase" evidence="6">
    <location>
        <begin position="257"/>
        <end position="336"/>
    </location>
</feature>
<feature type="signal peptide" evidence="5">
    <location>
        <begin position="1"/>
        <end position="25"/>
    </location>
</feature>
<dbReference type="InterPro" id="IPR024079">
    <property type="entry name" value="MetalloPept_cat_dom_sf"/>
</dbReference>
<keyword evidence="2" id="KW-0479">Metal-binding</keyword>
<feature type="chain" id="PRO_5045784147" description="Peptidase M10 metallopeptidase domain-containing protein" evidence="5">
    <location>
        <begin position="26"/>
        <end position="336"/>
    </location>
</feature>
<sequence length="336" mass="35171">MSRFSRVASRVTVALSLTCAVSAAAAPTQGEGISADCAAIPQAGELTVEQVPEGVLTQDCDLAGRIVVHDGMGVAVPGPGETVRLEVLSAYGTEVHGFSLGVTEKGSIFYDLELSGDAAAEPADTKKAAADSARVAAPSACSDNIMLPWAWEDFDYYEWYVGDGGMPAALSQAAAATAFKDAINNITGGYNDCGIADTIDAGHRYMGTSSFEADLDNKGNCTPRDKQSTWDAGDLQSGWLAATCGWTTNRGGSEDLIEADVRYNTTDHDFTNDPTSSCTAHYDVRAVGTHEAGHVFGLDHAPSGHDNLTMAPGIGPCDKSARTLGRGDMRTLEAIY</sequence>
<evidence type="ECO:0000256" key="3">
    <source>
        <dbReference type="ARBA" id="ARBA00022801"/>
    </source>
</evidence>
<dbReference type="InterPro" id="IPR001818">
    <property type="entry name" value="Pept_M10_metallopeptidase"/>
</dbReference>
<gene>
    <name evidence="7" type="ORF">GCM10010104_21070</name>
</gene>
<dbReference type="EMBL" id="BAAART010000047">
    <property type="protein sequence ID" value="GAA2228195.1"/>
    <property type="molecule type" value="Genomic_DNA"/>
</dbReference>
<dbReference type="SUPFAM" id="SSF55486">
    <property type="entry name" value="Metalloproteases ('zincins'), catalytic domain"/>
    <property type="match status" value="1"/>
</dbReference>
<proteinExistence type="predicted"/>
<comment type="caution">
    <text evidence="7">The sequence shown here is derived from an EMBL/GenBank/DDBJ whole genome shotgun (WGS) entry which is preliminary data.</text>
</comment>
<reference evidence="7 8" key="1">
    <citation type="journal article" date="2019" name="Int. J. Syst. Evol. Microbiol.">
        <title>The Global Catalogue of Microorganisms (GCM) 10K type strain sequencing project: providing services to taxonomists for standard genome sequencing and annotation.</title>
        <authorList>
            <consortium name="The Broad Institute Genomics Platform"/>
            <consortium name="The Broad Institute Genome Sequencing Center for Infectious Disease"/>
            <person name="Wu L."/>
            <person name="Ma J."/>
        </authorList>
    </citation>
    <scope>NUCLEOTIDE SEQUENCE [LARGE SCALE GENOMIC DNA]</scope>
    <source>
        <strain evidence="7 8">JCM 3053</strain>
    </source>
</reference>
<evidence type="ECO:0000256" key="1">
    <source>
        <dbReference type="ARBA" id="ARBA00022670"/>
    </source>
</evidence>
<dbReference type="Proteomes" id="UP001501474">
    <property type="component" value="Unassembled WGS sequence"/>
</dbReference>